<comment type="similarity">
    <text evidence="1">Belongs to the outer membrane porin (Opr) (TC 1.B.25) family.</text>
</comment>
<evidence type="ECO:0000256" key="1">
    <source>
        <dbReference type="ARBA" id="ARBA00009075"/>
    </source>
</evidence>
<dbReference type="Pfam" id="PF03573">
    <property type="entry name" value="OprD"/>
    <property type="match status" value="1"/>
</dbReference>
<dbReference type="AlphaFoldDB" id="A0A2U8GMW4"/>
<feature type="signal peptide" evidence="4">
    <location>
        <begin position="1"/>
        <end position="25"/>
    </location>
</feature>
<dbReference type="KEGG" id="acom:CEW83_03020"/>
<dbReference type="GO" id="GO:0015288">
    <property type="term" value="F:porin activity"/>
    <property type="evidence" value="ECO:0007669"/>
    <property type="project" value="TreeGrafter"/>
</dbReference>
<proteinExistence type="inferred from homology"/>
<dbReference type="PANTHER" id="PTHR34596">
    <property type="entry name" value="CHITOPORIN"/>
    <property type="match status" value="1"/>
</dbReference>
<keyword evidence="2" id="KW-0813">Transport</keyword>
<evidence type="ECO:0000256" key="3">
    <source>
        <dbReference type="ARBA" id="ARBA00022729"/>
    </source>
</evidence>
<dbReference type="SUPFAM" id="SSF56935">
    <property type="entry name" value="Porins"/>
    <property type="match status" value="1"/>
</dbReference>
<evidence type="ECO:0000256" key="4">
    <source>
        <dbReference type="SAM" id="SignalP"/>
    </source>
</evidence>
<evidence type="ECO:0000256" key="2">
    <source>
        <dbReference type="ARBA" id="ARBA00022448"/>
    </source>
</evidence>
<dbReference type="RefSeq" id="WP_108948024.1">
    <property type="nucleotide sequence ID" value="NZ_CP022187.1"/>
</dbReference>
<accession>A0A2U8GMW4</accession>
<dbReference type="Proteomes" id="UP000244930">
    <property type="component" value="Chromosome"/>
</dbReference>
<reference evidence="5 6" key="1">
    <citation type="submission" date="2017-06" db="EMBL/GenBank/DDBJ databases">
        <title>Azoarcus.</title>
        <authorList>
            <person name="Woo J.-H."/>
            <person name="Kim H.-S."/>
        </authorList>
    </citation>
    <scope>NUCLEOTIDE SEQUENCE [LARGE SCALE GENOMIC DNA]</scope>
    <source>
        <strain evidence="5 6">TSPY31</strain>
    </source>
</reference>
<protein>
    <submittedName>
        <fullName evidence="5">Outer membrane porin, OprD family</fullName>
    </submittedName>
</protein>
<organism evidence="5 6">
    <name type="scientific">Parazoarcus communis</name>
    <dbReference type="NCBI Taxonomy" id="41977"/>
    <lineage>
        <taxon>Bacteria</taxon>
        <taxon>Pseudomonadati</taxon>
        <taxon>Pseudomonadota</taxon>
        <taxon>Betaproteobacteria</taxon>
        <taxon>Rhodocyclales</taxon>
        <taxon>Zoogloeaceae</taxon>
        <taxon>Parazoarcus</taxon>
    </lineage>
</organism>
<evidence type="ECO:0000313" key="6">
    <source>
        <dbReference type="Proteomes" id="UP000244930"/>
    </source>
</evidence>
<dbReference type="EMBL" id="CP022187">
    <property type="protein sequence ID" value="AWI74316.1"/>
    <property type="molecule type" value="Genomic_DNA"/>
</dbReference>
<dbReference type="GO" id="GO:0016020">
    <property type="term" value="C:membrane"/>
    <property type="evidence" value="ECO:0007669"/>
    <property type="project" value="InterPro"/>
</dbReference>
<dbReference type="PANTHER" id="PTHR34596:SF2">
    <property type="entry name" value="CHITOPORIN"/>
    <property type="match status" value="1"/>
</dbReference>
<dbReference type="InterPro" id="IPR023614">
    <property type="entry name" value="Porin_dom_sf"/>
</dbReference>
<keyword evidence="3 4" id="KW-0732">Signal</keyword>
<dbReference type="InterPro" id="IPR005318">
    <property type="entry name" value="OM_porin_bac"/>
</dbReference>
<evidence type="ECO:0000313" key="5">
    <source>
        <dbReference type="EMBL" id="AWI74316.1"/>
    </source>
</evidence>
<feature type="chain" id="PRO_5016161367" evidence="4">
    <location>
        <begin position="26"/>
        <end position="436"/>
    </location>
</feature>
<dbReference type="Gene3D" id="2.40.160.10">
    <property type="entry name" value="Porin"/>
    <property type="match status" value="1"/>
</dbReference>
<sequence>MKQKKISLLVQVLVGSTLLSGIATAADLEGHSLEMKVRGIYFDRDYETDTNDRSQSALGLQLNYESPYFGDVIGFGLSGYSVIKFDASGRMTSDVLKVNSDGDAQDGFGKIGQAFIKFKYQDLAKAKLGRQLHKSMLLSSSGSRAIPNTFSGGTGEIRPLKGLSIYGAMYDEWSPRADAHFYKFKTDKSDEGDIDYIGILGASYENGPFSVDLEYLNAKNFLSKTGLVAAYTFALPNKSSLKLTGGIHTSSDDGKLFVTASESAELDDEDVPGSANKKSDNDGQGIYIAADWKMGNLALGAAVSKFDGAWIEDNFAGDHGTNPFPTGGVLADFSNRDELVWMASVGYDWKDFVKGLKTSVSYKKGTGAKNSHVRSRGEADESELAVDVRYQIPVVKGLGVRYTYLDYRSDKTGRLDGVKEDEIDHRFYIDYTYRFF</sequence>
<name>A0A2U8GMW4_9RHOO</name>
<gene>
    <name evidence="5" type="ORF">CEW83_03020</name>
</gene>
<keyword evidence="6" id="KW-1185">Reference proteome</keyword>